<keyword evidence="2" id="KW-0456">Lyase</keyword>
<dbReference type="InterPro" id="IPR015813">
    <property type="entry name" value="Pyrv/PenolPyrv_kinase-like_dom"/>
</dbReference>
<dbReference type="InterPro" id="IPR025997">
    <property type="entry name" value="SBP_2_dom"/>
</dbReference>
<dbReference type="SUPFAM" id="SSF53822">
    <property type="entry name" value="Periplasmic binding protein-like I"/>
    <property type="match status" value="1"/>
</dbReference>
<dbReference type="InterPro" id="IPR018523">
    <property type="entry name" value="Isocitrate_lyase_ph_CS"/>
</dbReference>
<reference evidence="3" key="1">
    <citation type="journal article" date="2019" name="Int. J. Syst. Evol. Microbiol.">
        <title>The Global Catalogue of Microorganisms (GCM) 10K type strain sequencing project: providing services to taxonomists for standard genome sequencing and annotation.</title>
        <authorList>
            <consortium name="The Broad Institute Genomics Platform"/>
            <consortium name="The Broad Institute Genome Sequencing Center for Infectious Disease"/>
            <person name="Wu L."/>
            <person name="Ma J."/>
        </authorList>
    </citation>
    <scope>NUCLEOTIDE SEQUENCE [LARGE SCALE GENOMIC DNA]</scope>
    <source>
        <strain evidence="3">CCUG 66188</strain>
    </source>
</reference>
<dbReference type="EMBL" id="JBHSWG010000003">
    <property type="protein sequence ID" value="MFC6761524.1"/>
    <property type="molecule type" value="Genomic_DNA"/>
</dbReference>
<organism evidence="2 3">
    <name type="scientific">Sulfitobacter porphyrae</name>
    <dbReference type="NCBI Taxonomy" id="1246864"/>
    <lineage>
        <taxon>Bacteria</taxon>
        <taxon>Pseudomonadati</taxon>
        <taxon>Pseudomonadota</taxon>
        <taxon>Alphaproteobacteria</taxon>
        <taxon>Rhodobacterales</taxon>
        <taxon>Roseobacteraceae</taxon>
        <taxon>Sulfitobacter</taxon>
    </lineage>
</organism>
<feature type="domain" description="Periplasmic binding protein" evidence="1">
    <location>
        <begin position="349"/>
        <end position="594"/>
    </location>
</feature>
<dbReference type="Pfam" id="PF13714">
    <property type="entry name" value="PEP_mutase"/>
    <property type="match status" value="1"/>
</dbReference>
<dbReference type="InterPro" id="IPR040442">
    <property type="entry name" value="Pyrv_kinase-like_dom_sf"/>
</dbReference>
<dbReference type="GO" id="GO:0016829">
    <property type="term" value="F:lyase activity"/>
    <property type="evidence" value="ECO:0007669"/>
    <property type="project" value="UniProtKB-KW"/>
</dbReference>
<evidence type="ECO:0000313" key="2">
    <source>
        <dbReference type="EMBL" id="MFC6761524.1"/>
    </source>
</evidence>
<dbReference type="PANTHER" id="PTHR42905">
    <property type="entry name" value="PHOSPHOENOLPYRUVATE CARBOXYLASE"/>
    <property type="match status" value="1"/>
</dbReference>
<comment type="caution">
    <text evidence="2">The sequence shown here is derived from an EMBL/GenBank/DDBJ whole genome shotgun (WGS) entry which is preliminary data.</text>
</comment>
<dbReference type="PROSITE" id="PS00161">
    <property type="entry name" value="ISOCITRATE_LYASE"/>
    <property type="match status" value="1"/>
</dbReference>
<dbReference type="InterPro" id="IPR028082">
    <property type="entry name" value="Peripla_BP_I"/>
</dbReference>
<dbReference type="Proteomes" id="UP001596353">
    <property type="component" value="Unassembled WGS sequence"/>
</dbReference>
<dbReference type="SUPFAM" id="SSF51621">
    <property type="entry name" value="Phosphoenolpyruvate/pyruvate domain"/>
    <property type="match status" value="1"/>
</dbReference>
<gene>
    <name evidence="2" type="ORF">ACFQFQ_22035</name>
</gene>
<evidence type="ECO:0000259" key="1">
    <source>
        <dbReference type="Pfam" id="PF13407"/>
    </source>
</evidence>
<dbReference type="PANTHER" id="PTHR42905:SF2">
    <property type="entry name" value="PHOSPHOENOLPYRUVATE CARBOXYLASE FAMILY PROTEIN"/>
    <property type="match status" value="1"/>
</dbReference>
<evidence type="ECO:0000313" key="3">
    <source>
        <dbReference type="Proteomes" id="UP001596353"/>
    </source>
</evidence>
<dbReference type="InterPro" id="IPR039556">
    <property type="entry name" value="ICL/PEPM"/>
</dbReference>
<accession>A0ABW2B703</accession>
<dbReference type="Gene3D" id="3.20.20.60">
    <property type="entry name" value="Phosphoenolpyruvate-binding domains"/>
    <property type="match status" value="1"/>
</dbReference>
<protein>
    <submittedName>
        <fullName evidence="2">Isocitrate lyase/phosphoenolpyruvate mutase family protein</fullName>
    </submittedName>
</protein>
<proteinExistence type="predicted"/>
<dbReference type="Pfam" id="PF13407">
    <property type="entry name" value="Peripla_BP_4"/>
    <property type="match status" value="1"/>
</dbReference>
<dbReference type="Gene3D" id="3.40.50.2300">
    <property type="match status" value="2"/>
</dbReference>
<sequence length="655" mass="69767">MTKNWLANRLAQGADLLVLRGAFDPLSARLIAGSGAEAIYCGGFAATAAQHALPDLGLLGLDEMVSIYARIAASCPDLPLIVDGDAGHGGLLNVARTVDLCARIGVDALHVEDQVSPKRCGHLAGKAVVDRQEALARIRTAVRQADRKGVDIIARTDAIAVHGFDEAIFRANAFLDAGAAAVFIDAPRTADQIAAIPDKVRGPVLFNAAPTGGPTPPSDQELARLGYAVALHPIDALLAASSAVAGHKVGFTEINEILGTGAFLEREAALSRDIARMSKQKTNKLKREETMGRFVNVMTVVGGLALAMNPALAEEAQMGADRAGPRVDLPHKTIGILQLNAQAEVAFRIAEGARVPAEQLGWNVIICDSLGDPARMASCAESLLNQNVDAIMTVAIEPAPIMAQLRRANELGVPWMTLGGGTTPNELITAQYAPLETEMSDLLHAYLIERLEERPGDEKTMAISTFSQVWAGKARSDDLYADLEGTTIKVVDEHVSDLANQIADARQSVTSQLTAFPNVDALLGTANYTVPVMGQLVAQHFPGKSFPERPLVVGYFDDMVNVEAMRRGQVDALATMRLEACGYVAVDQLAQLWARGTEVDPDAYLNSVETYGIDLREASLITSDNMPPEGVYLAPVTDYEVYFSAKWAAEFGVGG</sequence>
<name>A0ABW2B703_9RHOB</name>
<dbReference type="CDD" id="cd00377">
    <property type="entry name" value="ICL_PEPM"/>
    <property type="match status" value="1"/>
</dbReference>
<keyword evidence="3" id="KW-1185">Reference proteome</keyword>